<protein>
    <submittedName>
        <fullName evidence="1">Uncharacterized protein</fullName>
    </submittedName>
</protein>
<reference evidence="1 2" key="1">
    <citation type="submission" date="2009-11" db="EMBL/GenBank/DDBJ databases">
        <authorList>
            <person name="Weinstock G."/>
            <person name="Sodergren E."/>
            <person name="Clifton S."/>
            <person name="Fulton L."/>
            <person name="Fulton B."/>
            <person name="Courtney L."/>
            <person name="Fronick C."/>
            <person name="Harrison M."/>
            <person name="Strong C."/>
            <person name="Farmer C."/>
            <person name="Delahaunty K."/>
            <person name="Markovic C."/>
            <person name="Hall O."/>
            <person name="Minx P."/>
            <person name="Tomlinson C."/>
            <person name="Mitreva M."/>
            <person name="Nelson J."/>
            <person name="Hou S."/>
            <person name="Wollam A."/>
            <person name="Pepin K.H."/>
            <person name="Johnson M."/>
            <person name="Bhonagiri V."/>
            <person name="Nash W.E."/>
            <person name="Warren W."/>
            <person name="Chinwalla A."/>
            <person name="Mardis E.R."/>
            <person name="Wilson R.K."/>
        </authorList>
    </citation>
    <scope>NUCLEOTIDE SEQUENCE [LARGE SCALE GENOMIC DNA]</scope>
    <source>
        <strain evidence="1 2">DSM 20093</strain>
    </source>
</reference>
<dbReference type="EMBL" id="ABXB03000002">
    <property type="protein sequence ID" value="EFA23127.1"/>
    <property type="molecule type" value="Genomic_DNA"/>
</dbReference>
<gene>
    <name evidence="1" type="ORF">BIFGAL_03239</name>
</gene>
<accession>D1NTS4</accession>
<proteinExistence type="predicted"/>
<name>D1NTS4_9BIFI</name>
<evidence type="ECO:0000313" key="2">
    <source>
        <dbReference type="Proteomes" id="UP000003656"/>
    </source>
</evidence>
<organism evidence="1 2">
    <name type="scientific">Bifidobacterium gallicum DSM 20093 = LMG 11596</name>
    <dbReference type="NCBI Taxonomy" id="561180"/>
    <lineage>
        <taxon>Bacteria</taxon>
        <taxon>Bacillati</taxon>
        <taxon>Actinomycetota</taxon>
        <taxon>Actinomycetes</taxon>
        <taxon>Bifidobacteriales</taxon>
        <taxon>Bifidobacteriaceae</taxon>
        <taxon>Bifidobacterium</taxon>
    </lineage>
</organism>
<comment type="caution">
    <text evidence="1">The sequence shown here is derived from an EMBL/GenBank/DDBJ whole genome shotgun (WGS) entry which is preliminary data.</text>
</comment>
<evidence type="ECO:0000313" key="1">
    <source>
        <dbReference type="EMBL" id="EFA23127.1"/>
    </source>
</evidence>
<dbReference type="Proteomes" id="UP000003656">
    <property type="component" value="Unassembled WGS sequence"/>
</dbReference>
<sequence length="103" mass="10959">MPGPHNDRPAIGLSPHPCASLRAACIAADSTADSWHGFIVESVERIRKHFVLSHACTVQQKGIKNQMLTMIVENNGAGHGYVHNCLACRLSAIASCIPVCPSA</sequence>
<dbReference type="AlphaFoldDB" id="D1NTS4"/>